<dbReference type="Pfam" id="PF00202">
    <property type="entry name" value="Aminotran_3"/>
    <property type="match status" value="1"/>
</dbReference>
<dbReference type="STRING" id="1447875.A0A2B7XZR3"/>
<protein>
    <recommendedName>
        <fullName evidence="6">Glutamate-1-semialdehyde 2,1-aminomutase</fullName>
    </recommendedName>
</protein>
<evidence type="ECO:0000256" key="2">
    <source>
        <dbReference type="ARBA" id="ARBA00022898"/>
    </source>
</evidence>
<dbReference type="InterPro" id="IPR015422">
    <property type="entry name" value="PyrdxlP-dep_Trfase_small"/>
</dbReference>
<dbReference type="AlphaFoldDB" id="A0A2B7XZR3"/>
<dbReference type="PANTHER" id="PTHR43713">
    <property type="entry name" value="GLUTAMATE-1-SEMIALDEHYDE 2,1-AMINOMUTASE"/>
    <property type="match status" value="1"/>
</dbReference>
<dbReference type="GO" id="GO:0030170">
    <property type="term" value="F:pyridoxal phosphate binding"/>
    <property type="evidence" value="ECO:0007669"/>
    <property type="project" value="InterPro"/>
</dbReference>
<dbReference type="InterPro" id="IPR015424">
    <property type="entry name" value="PyrdxlP-dep_Trfase"/>
</dbReference>
<accession>A0A2B7XZR3</accession>
<evidence type="ECO:0000313" key="4">
    <source>
        <dbReference type="EMBL" id="PGH17294.1"/>
    </source>
</evidence>
<organism evidence="4 5">
    <name type="scientific">Helicocarpus griseus UAMH5409</name>
    <dbReference type="NCBI Taxonomy" id="1447875"/>
    <lineage>
        <taxon>Eukaryota</taxon>
        <taxon>Fungi</taxon>
        <taxon>Dikarya</taxon>
        <taxon>Ascomycota</taxon>
        <taxon>Pezizomycotina</taxon>
        <taxon>Eurotiomycetes</taxon>
        <taxon>Eurotiomycetidae</taxon>
        <taxon>Onygenales</taxon>
        <taxon>Ajellomycetaceae</taxon>
        <taxon>Helicocarpus</taxon>
    </lineage>
</organism>
<dbReference type="InterPro" id="IPR005814">
    <property type="entry name" value="Aminotrans_3"/>
</dbReference>
<name>A0A2B7XZR3_9EURO</name>
<evidence type="ECO:0008006" key="6">
    <source>
        <dbReference type="Google" id="ProtNLM"/>
    </source>
</evidence>
<comment type="cofactor">
    <cofactor evidence="1">
        <name>pyridoxal 5'-phosphate</name>
        <dbReference type="ChEBI" id="CHEBI:597326"/>
    </cofactor>
</comment>
<keyword evidence="2 3" id="KW-0663">Pyridoxal phosphate</keyword>
<dbReference type="GO" id="GO:0008483">
    <property type="term" value="F:transaminase activity"/>
    <property type="evidence" value="ECO:0007669"/>
    <property type="project" value="InterPro"/>
</dbReference>
<evidence type="ECO:0000313" key="5">
    <source>
        <dbReference type="Proteomes" id="UP000223968"/>
    </source>
</evidence>
<comment type="caution">
    <text evidence="4">The sequence shown here is derived from an EMBL/GenBank/DDBJ whole genome shotgun (WGS) entry which is preliminary data.</text>
</comment>
<dbReference type="Proteomes" id="UP000223968">
    <property type="component" value="Unassembled WGS sequence"/>
</dbReference>
<evidence type="ECO:0000256" key="3">
    <source>
        <dbReference type="RuleBase" id="RU003560"/>
    </source>
</evidence>
<keyword evidence="5" id="KW-1185">Reference proteome</keyword>
<comment type="similarity">
    <text evidence="3">Belongs to the class-III pyridoxal-phosphate-dependent aminotransferase family.</text>
</comment>
<reference evidence="4 5" key="1">
    <citation type="submission" date="2017-10" db="EMBL/GenBank/DDBJ databases">
        <title>Comparative genomics in systemic dimorphic fungi from Ajellomycetaceae.</title>
        <authorList>
            <person name="Munoz J.F."/>
            <person name="Mcewen J.G."/>
            <person name="Clay O.K."/>
            <person name="Cuomo C.A."/>
        </authorList>
    </citation>
    <scope>NUCLEOTIDE SEQUENCE [LARGE SCALE GENOMIC DNA]</scope>
    <source>
        <strain evidence="4 5">UAMH5409</strain>
    </source>
</reference>
<dbReference type="OrthoDB" id="425114at2759"/>
<proteinExistence type="inferred from homology"/>
<dbReference type="SUPFAM" id="SSF53383">
    <property type="entry name" value="PLP-dependent transferases"/>
    <property type="match status" value="1"/>
</dbReference>
<evidence type="ECO:0000256" key="1">
    <source>
        <dbReference type="ARBA" id="ARBA00001933"/>
    </source>
</evidence>
<gene>
    <name evidence="4" type="ORF">AJ79_01177</name>
</gene>
<dbReference type="PANTHER" id="PTHR43713:SF3">
    <property type="entry name" value="GLUTAMATE-1-SEMIALDEHYDE 2,1-AMINOMUTASE 1, CHLOROPLASTIC-RELATED"/>
    <property type="match status" value="1"/>
</dbReference>
<sequence>MPTPLTPHLSAAHTRYTTRNPLSHTAHQTALKHLPGGNTRSSVFTTPFPLTISSATNGTLTSLDGDTYTDFLGEYSAGIFGHSNARIARAVSDALANGWNYGGISAHESAFAERVCERFQEAGVEMVRFTNSGTEANMMAIATGIAFVNRYYLMAPAGGSSSNTTTITRVEKSKILVFSNAYHGATLTFPLSLVAEGGGGGGGGLVNGGISGPAATNLPHDFVIAPYNNVAETKEIIDALPRTTPSSGSSLAAILFEPMQGAGGCRPATREFAHFLRQVSDEHSAVLIADEVMTSRLGPAGLCVDYLGIKPDIMTLGKWVGGGMSFGAFGGRREIMELYLPGKQGGRLGHAGTFNNNVLTMVAGREGLGVYTREMVRFVNGLGERLRRGVWGVLADRGVIKRGSDGGGGGGGGEGIVDVDTFDRERRERDAKKLPRMFVTGYGSLVTVRFAGEEAEGWQALFYHYMLEKGFYIAARGYMALTMEAAEGDVDRFIECVDGFVEQYRELLI</sequence>
<dbReference type="EMBL" id="PDNB01000011">
    <property type="protein sequence ID" value="PGH17294.1"/>
    <property type="molecule type" value="Genomic_DNA"/>
</dbReference>
<dbReference type="Gene3D" id="3.90.1150.10">
    <property type="entry name" value="Aspartate Aminotransferase, domain 1"/>
    <property type="match status" value="1"/>
</dbReference>
<dbReference type="InterPro" id="IPR015421">
    <property type="entry name" value="PyrdxlP-dep_Trfase_major"/>
</dbReference>
<dbReference type="Gene3D" id="3.40.640.10">
    <property type="entry name" value="Type I PLP-dependent aspartate aminotransferase-like (Major domain)"/>
    <property type="match status" value="1"/>
</dbReference>